<feature type="compositionally biased region" description="Basic and acidic residues" evidence="1">
    <location>
        <begin position="1"/>
        <end position="13"/>
    </location>
</feature>
<dbReference type="AlphaFoldDB" id="A0AAE1M5G6"/>
<evidence type="ECO:0000313" key="2">
    <source>
        <dbReference type="EMBL" id="KAK4252489.1"/>
    </source>
</evidence>
<protein>
    <submittedName>
        <fullName evidence="2">Uncharacterized protein</fullName>
    </submittedName>
</protein>
<name>A0AAE1M5G6_9FABA</name>
<feature type="compositionally biased region" description="Polar residues" evidence="1">
    <location>
        <begin position="312"/>
        <end position="325"/>
    </location>
</feature>
<comment type="caution">
    <text evidence="2">The sequence shown here is derived from an EMBL/GenBank/DDBJ whole genome shotgun (WGS) entry which is preliminary data.</text>
</comment>
<dbReference type="EMBL" id="JAWXYG010000023">
    <property type="protein sequence ID" value="KAK4252489.1"/>
    <property type="molecule type" value="Genomic_DNA"/>
</dbReference>
<dbReference type="Proteomes" id="UP001293593">
    <property type="component" value="Unassembled WGS sequence"/>
</dbReference>
<gene>
    <name evidence="2" type="ORF">QN277_014482</name>
</gene>
<feature type="region of interest" description="Disordered" evidence="1">
    <location>
        <begin position="1"/>
        <end position="41"/>
    </location>
</feature>
<keyword evidence="3" id="KW-1185">Reference proteome</keyword>
<feature type="region of interest" description="Disordered" evidence="1">
    <location>
        <begin position="290"/>
        <end position="325"/>
    </location>
</feature>
<reference evidence="2" key="1">
    <citation type="submission" date="2023-10" db="EMBL/GenBank/DDBJ databases">
        <title>Chromosome-level genome of the transformable northern wattle, Acacia crassicarpa.</title>
        <authorList>
            <person name="Massaro I."/>
            <person name="Sinha N.R."/>
            <person name="Poethig S."/>
            <person name="Leichty A.R."/>
        </authorList>
    </citation>
    <scope>NUCLEOTIDE SEQUENCE</scope>
    <source>
        <strain evidence="2">Acra3RX</strain>
        <tissue evidence="2">Leaf</tissue>
    </source>
</reference>
<organism evidence="2 3">
    <name type="scientific">Acacia crassicarpa</name>
    <name type="common">northern wattle</name>
    <dbReference type="NCBI Taxonomy" id="499986"/>
    <lineage>
        <taxon>Eukaryota</taxon>
        <taxon>Viridiplantae</taxon>
        <taxon>Streptophyta</taxon>
        <taxon>Embryophyta</taxon>
        <taxon>Tracheophyta</taxon>
        <taxon>Spermatophyta</taxon>
        <taxon>Magnoliopsida</taxon>
        <taxon>eudicotyledons</taxon>
        <taxon>Gunneridae</taxon>
        <taxon>Pentapetalae</taxon>
        <taxon>rosids</taxon>
        <taxon>fabids</taxon>
        <taxon>Fabales</taxon>
        <taxon>Fabaceae</taxon>
        <taxon>Caesalpinioideae</taxon>
        <taxon>mimosoid clade</taxon>
        <taxon>Acacieae</taxon>
        <taxon>Acacia</taxon>
    </lineage>
</organism>
<accession>A0AAE1M5G6</accession>
<feature type="compositionally biased region" description="Basic and acidic residues" evidence="1">
    <location>
        <begin position="187"/>
        <end position="206"/>
    </location>
</feature>
<sequence>MDWTHTKSSESVRNDISLSGEKDHQKKHQHRRSKREFEKDVEDLKKELANCKLQLEAKHAAYMQSLRKVEHYQRLNSELLNLLKKSDSQRKKHMNEGNDKGSGIGELESMMKGGDDQLRNPKFKEQISQFLSELKTKERMLLNKEVELLAAKDSELKAQTKIDEIETAFNIEKEEKKQILQQLEELVAEKQRENHNDKGRKEKQGEAPEESNSGKITIPLEEYESLMRKVEQANEAKASMTESGSMSETMLKMELEAAKAKIGELRARAEQAHSRAELAEKANADIEHKLKRHREKKQRRKAAMVALEEESTPSQFTPSSSGATPQVYETLSKILNLRL</sequence>
<feature type="compositionally biased region" description="Basic residues" evidence="1">
    <location>
        <begin position="290"/>
        <end position="302"/>
    </location>
</feature>
<feature type="region of interest" description="Disordered" evidence="1">
    <location>
        <begin position="187"/>
        <end position="219"/>
    </location>
</feature>
<proteinExistence type="predicted"/>
<evidence type="ECO:0000313" key="3">
    <source>
        <dbReference type="Proteomes" id="UP001293593"/>
    </source>
</evidence>
<evidence type="ECO:0000256" key="1">
    <source>
        <dbReference type="SAM" id="MobiDB-lite"/>
    </source>
</evidence>
<feature type="compositionally biased region" description="Basic residues" evidence="1">
    <location>
        <begin position="25"/>
        <end position="34"/>
    </location>
</feature>
<feature type="compositionally biased region" description="Basic and acidic residues" evidence="1">
    <location>
        <begin position="87"/>
        <end position="99"/>
    </location>
</feature>
<feature type="region of interest" description="Disordered" evidence="1">
    <location>
        <begin position="87"/>
        <end position="119"/>
    </location>
</feature>